<name>A0ACC0XLD3_9ROSI</name>
<dbReference type="Proteomes" id="UP001163603">
    <property type="component" value="Chromosome 12"/>
</dbReference>
<evidence type="ECO:0000313" key="1">
    <source>
        <dbReference type="EMBL" id="KAJ0018389.1"/>
    </source>
</evidence>
<reference evidence="2" key="1">
    <citation type="journal article" date="2023" name="G3 (Bethesda)">
        <title>Genome assembly and association tests identify interacting loci associated with vigor, precocity, and sex in interspecific pistachio rootstocks.</title>
        <authorList>
            <person name="Palmer W."/>
            <person name="Jacygrad E."/>
            <person name="Sagayaradj S."/>
            <person name="Cavanaugh K."/>
            <person name="Han R."/>
            <person name="Bertier L."/>
            <person name="Beede B."/>
            <person name="Kafkas S."/>
            <person name="Golino D."/>
            <person name="Preece J."/>
            <person name="Michelmore R."/>
        </authorList>
    </citation>
    <scope>NUCLEOTIDE SEQUENCE [LARGE SCALE GENOMIC DNA]</scope>
</reference>
<gene>
    <name evidence="1" type="ORF">Pint_11502</name>
</gene>
<dbReference type="EMBL" id="CM047747">
    <property type="protein sequence ID" value="KAJ0018389.1"/>
    <property type="molecule type" value="Genomic_DNA"/>
</dbReference>
<organism evidence="1 2">
    <name type="scientific">Pistacia integerrima</name>
    <dbReference type="NCBI Taxonomy" id="434235"/>
    <lineage>
        <taxon>Eukaryota</taxon>
        <taxon>Viridiplantae</taxon>
        <taxon>Streptophyta</taxon>
        <taxon>Embryophyta</taxon>
        <taxon>Tracheophyta</taxon>
        <taxon>Spermatophyta</taxon>
        <taxon>Magnoliopsida</taxon>
        <taxon>eudicotyledons</taxon>
        <taxon>Gunneridae</taxon>
        <taxon>Pentapetalae</taxon>
        <taxon>rosids</taxon>
        <taxon>malvids</taxon>
        <taxon>Sapindales</taxon>
        <taxon>Anacardiaceae</taxon>
        <taxon>Pistacia</taxon>
    </lineage>
</organism>
<sequence length="64" mass="6931">MAETIVSVIAEVLLGKLFSLASNEIGLVWGVQKDARELVDTLTTIKAALLDAEGKQIHNQKLKV</sequence>
<proteinExistence type="predicted"/>
<evidence type="ECO:0000313" key="2">
    <source>
        <dbReference type="Proteomes" id="UP001163603"/>
    </source>
</evidence>
<accession>A0ACC0XLD3</accession>
<keyword evidence="2" id="KW-1185">Reference proteome</keyword>
<comment type="caution">
    <text evidence="1">The sequence shown here is derived from an EMBL/GenBank/DDBJ whole genome shotgun (WGS) entry which is preliminary data.</text>
</comment>
<protein>
    <submittedName>
        <fullName evidence="1">Uncharacterized protein</fullName>
    </submittedName>
</protein>